<protein>
    <submittedName>
        <fullName evidence="1">Uncharacterized protein</fullName>
    </submittedName>
</protein>
<accession>A0ABR8PRV5</accession>
<proteinExistence type="predicted"/>
<sequence>MVTQKMNLIYSVLKEEHFELSAASYEKDEYHIFYKSGLVLTIDLSTDIINATMMYFDINHEFVSYTYNLDNESSFDDLLEHVLNIISTNSMLLKWNLTLYELIHLDKLIFLSMKDLSLCKTNDNVSSIKIDRIMNFDKELFDMLLGPSNENNQITSLYNKLTHEKFKIIIIEKTNTGISNITRALFIRDGILITIFYEESGVVLCGDIFFQTNHKINDNIYIDNKDIVDSSNDNFILYKLRFSEKTFDHIVYLLDHTNIIYKKIHNKSYKKINLSSSVEHLTQKYHSRLDSISNELSYEDLEMLGM</sequence>
<comment type="caution">
    <text evidence="1">The sequence shown here is derived from an EMBL/GenBank/DDBJ whole genome shotgun (WGS) entry which is preliminary data.</text>
</comment>
<evidence type="ECO:0000313" key="1">
    <source>
        <dbReference type="EMBL" id="MBD7910901.1"/>
    </source>
</evidence>
<dbReference type="EMBL" id="JACSRA010000007">
    <property type="protein sequence ID" value="MBD7910901.1"/>
    <property type="molecule type" value="Genomic_DNA"/>
</dbReference>
<reference evidence="1 2" key="1">
    <citation type="submission" date="2020-08" db="EMBL/GenBank/DDBJ databases">
        <title>A Genomic Blueprint of the Chicken Gut Microbiome.</title>
        <authorList>
            <person name="Gilroy R."/>
            <person name="Ravi A."/>
            <person name="Getino M."/>
            <person name="Pursley I."/>
            <person name="Horton D.L."/>
            <person name="Alikhan N.-F."/>
            <person name="Baker D."/>
            <person name="Gharbi K."/>
            <person name="Hall N."/>
            <person name="Watson M."/>
            <person name="Adriaenssens E.M."/>
            <person name="Foster-Nyarko E."/>
            <person name="Jarju S."/>
            <person name="Secka A."/>
            <person name="Antonio M."/>
            <person name="Oren A."/>
            <person name="Chaudhuri R."/>
            <person name="La Ragione R.M."/>
            <person name="Hildebrand F."/>
            <person name="Pallen M.J."/>
        </authorList>
    </citation>
    <scope>NUCLEOTIDE SEQUENCE [LARGE SCALE GENOMIC DNA]</scope>
    <source>
        <strain evidence="1 2">Sa3CVN1</strain>
    </source>
</reference>
<name>A0ABR8PRV5_9CLOT</name>
<keyword evidence="2" id="KW-1185">Reference proteome</keyword>
<gene>
    <name evidence="1" type="ORF">H9661_05980</name>
</gene>
<dbReference type="Proteomes" id="UP000627781">
    <property type="component" value="Unassembled WGS sequence"/>
</dbReference>
<organism evidence="1 2">
    <name type="scientific">Clostridium cibarium</name>
    <dbReference type="NCBI Taxonomy" id="2762247"/>
    <lineage>
        <taxon>Bacteria</taxon>
        <taxon>Bacillati</taxon>
        <taxon>Bacillota</taxon>
        <taxon>Clostridia</taxon>
        <taxon>Eubacteriales</taxon>
        <taxon>Clostridiaceae</taxon>
        <taxon>Clostridium</taxon>
    </lineage>
</organism>
<dbReference type="RefSeq" id="WP_143317834.1">
    <property type="nucleotide sequence ID" value="NZ_JACSRA010000007.1"/>
</dbReference>
<evidence type="ECO:0000313" key="2">
    <source>
        <dbReference type="Proteomes" id="UP000627781"/>
    </source>
</evidence>